<evidence type="ECO:0000259" key="7">
    <source>
        <dbReference type="PROSITE" id="PS50109"/>
    </source>
</evidence>
<dbReference type="SMART" id="SM00387">
    <property type="entry name" value="HATPase_c"/>
    <property type="match status" value="1"/>
</dbReference>
<organism evidence="8">
    <name type="scientific">uncultured Caudovirales phage</name>
    <dbReference type="NCBI Taxonomy" id="2100421"/>
    <lineage>
        <taxon>Viruses</taxon>
        <taxon>Duplodnaviria</taxon>
        <taxon>Heunggongvirae</taxon>
        <taxon>Uroviricota</taxon>
        <taxon>Caudoviricetes</taxon>
        <taxon>Peduoviridae</taxon>
        <taxon>Maltschvirus</taxon>
        <taxon>Maltschvirus maltsch</taxon>
    </lineage>
</organism>
<evidence type="ECO:0000313" key="8">
    <source>
        <dbReference type="EMBL" id="CAB5221123.1"/>
    </source>
</evidence>
<dbReference type="Gene3D" id="3.30.565.10">
    <property type="entry name" value="Histidine kinase-like ATPase, C-terminal domain"/>
    <property type="match status" value="1"/>
</dbReference>
<dbReference type="EMBL" id="LR798292">
    <property type="protein sequence ID" value="CAB5221123.1"/>
    <property type="molecule type" value="Genomic_DNA"/>
</dbReference>
<name>A0A6J7X1G6_9CAUD</name>
<protein>
    <recommendedName>
        <fullName evidence="2">histidine kinase</fullName>
        <ecNumber evidence="2">2.7.13.3</ecNumber>
    </recommendedName>
</protein>
<sequence>MSVFITRLWYHLFIRRSLLPNPLAVVDNVDNSMWLAEIKAGVPKFGLVFSCLNWAVASVLGIARKSRPLQAYACFWVATSAVWLALVYSGESDKWPVWLGGAMILSQSASLLLLPSGIQRDYFRKSLEEKQITIEELASVWNEKETVHQEKSDLLRVLCHDISNSLTALQALFYAYDNRPNKVKPKKDIAFWDLMETMVQRAKTVTEAQVSLVRSIEESVLNEAAFGKFELTPVSLSRCVDASMCIFEHKLKAKGIQIEVDVSARHVVLGSRNALINHVFANLLSNSIKFSEPGTKITISSTSLPEFIEVIFEDQGVGIPGFSVDAPFSRRVTIPSRVGTQGETGHGRGLGIIAQVMESCGAEMSISSIPKEAAEGVQSGTTIRLLFKRPSSSVIVV</sequence>
<evidence type="ECO:0000256" key="1">
    <source>
        <dbReference type="ARBA" id="ARBA00000085"/>
    </source>
</evidence>
<dbReference type="PANTHER" id="PTHR44936:SF9">
    <property type="entry name" value="SENSOR PROTEIN CREC"/>
    <property type="match status" value="1"/>
</dbReference>
<dbReference type="GO" id="GO:0004673">
    <property type="term" value="F:protein histidine kinase activity"/>
    <property type="evidence" value="ECO:0007669"/>
    <property type="project" value="UniProtKB-EC"/>
</dbReference>
<evidence type="ECO:0000256" key="3">
    <source>
        <dbReference type="ARBA" id="ARBA00022553"/>
    </source>
</evidence>
<dbReference type="InterPro" id="IPR050980">
    <property type="entry name" value="2C_sensor_his_kinase"/>
</dbReference>
<dbReference type="InterPro" id="IPR005467">
    <property type="entry name" value="His_kinase_dom"/>
</dbReference>
<comment type="catalytic activity">
    <reaction evidence="1">
        <text>ATP + protein L-histidine = ADP + protein N-phospho-L-histidine.</text>
        <dbReference type="EC" id="2.7.13.3"/>
    </reaction>
</comment>
<evidence type="ECO:0000256" key="5">
    <source>
        <dbReference type="ARBA" id="ARBA00022777"/>
    </source>
</evidence>
<keyword evidence="4" id="KW-0808">Transferase</keyword>
<dbReference type="InterPro" id="IPR036890">
    <property type="entry name" value="HATPase_C_sf"/>
</dbReference>
<dbReference type="InterPro" id="IPR003594">
    <property type="entry name" value="HATPase_dom"/>
</dbReference>
<reference evidence="8" key="1">
    <citation type="submission" date="2020-05" db="EMBL/GenBank/DDBJ databases">
        <authorList>
            <person name="Chiriac C."/>
            <person name="Salcher M."/>
            <person name="Ghai R."/>
            <person name="Kavagutti S V."/>
        </authorList>
    </citation>
    <scope>NUCLEOTIDE SEQUENCE</scope>
</reference>
<evidence type="ECO:0000256" key="6">
    <source>
        <dbReference type="ARBA" id="ARBA00023012"/>
    </source>
</evidence>
<keyword evidence="6" id="KW-0902">Two-component regulatory system</keyword>
<gene>
    <name evidence="8" type="ORF">UFOVP244_86</name>
</gene>
<dbReference type="PANTHER" id="PTHR44936">
    <property type="entry name" value="SENSOR PROTEIN CREC"/>
    <property type="match status" value="1"/>
</dbReference>
<proteinExistence type="predicted"/>
<dbReference type="PROSITE" id="PS50109">
    <property type="entry name" value="HIS_KIN"/>
    <property type="match status" value="1"/>
</dbReference>
<dbReference type="GO" id="GO:0000160">
    <property type="term" value="P:phosphorelay signal transduction system"/>
    <property type="evidence" value="ECO:0007669"/>
    <property type="project" value="UniProtKB-KW"/>
</dbReference>
<accession>A0A6J7X1G6</accession>
<feature type="domain" description="Histidine kinase" evidence="7">
    <location>
        <begin position="157"/>
        <end position="391"/>
    </location>
</feature>
<keyword evidence="5 8" id="KW-0418">Kinase</keyword>
<evidence type="ECO:0000256" key="2">
    <source>
        <dbReference type="ARBA" id="ARBA00012438"/>
    </source>
</evidence>
<keyword evidence="3" id="KW-0597">Phosphoprotein</keyword>
<evidence type="ECO:0000256" key="4">
    <source>
        <dbReference type="ARBA" id="ARBA00022679"/>
    </source>
</evidence>
<dbReference type="EC" id="2.7.13.3" evidence="2"/>
<dbReference type="Pfam" id="PF02518">
    <property type="entry name" value="HATPase_c"/>
    <property type="match status" value="1"/>
</dbReference>
<dbReference type="SUPFAM" id="SSF55874">
    <property type="entry name" value="ATPase domain of HSP90 chaperone/DNA topoisomerase II/histidine kinase"/>
    <property type="match status" value="1"/>
</dbReference>